<dbReference type="AlphaFoldDB" id="A0A916XE21"/>
<dbReference type="InterPro" id="IPR003593">
    <property type="entry name" value="AAA+_ATPase"/>
</dbReference>
<dbReference type="SMART" id="SM00382">
    <property type="entry name" value="AAA"/>
    <property type="match status" value="1"/>
</dbReference>
<proteinExistence type="predicted"/>
<dbReference type="GO" id="GO:0005886">
    <property type="term" value="C:plasma membrane"/>
    <property type="evidence" value="ECO:0007669"/>
    <property type="project" value="TreeGrafter"/>
</dbReference>
<dbReference type="SUPFAM" id="SSF52540">
    <property type="entry name" value="P-loop containing nucleoside triphosphate hydrolases"/>
    <property type="match status" value="1"/>
</dbReference>
<dbReference type="PANTHER" id="PTHR45772">
    <property type="entry name" value="CONSERVED COMPONENT OF ABC TRANSPORTER FOR NATURAL AMINO ACIDS-RELATED"/>
    <property type="match status" value="1"/>
</dbReference>
<reference evidence="5" key="2">
    <citation type="submission" date="2020-09" db="EMBL/GenBank/DDBJ databases">
        <authorList>
            <person name="Sun Q."/>
            <person name="Zhou Y."/>
        </authorList>
    </citation>
    <scope>NUCLEOTIDE SEQUENCE</scope>
    <source>
        <strain evidence="5">CGMCC 1.12919</strain>
    </source>
</reference>
<dbReference type="InterPro" id="IPR051120">
    <property type="entry name" value="ABC_AA/LPS_Transport"/>
</dbReference>
<dbReference type="InterPro" id="IPR003439">
    <property type="entry name" value="ABC_transporter-like_ATP-bd"/>
</dbReference>
<organism evidence="5 6">
    <name type="scientific">Chelatococcus reniformis</name>
    <dbReference type="NCBI Taxonomy" id="1494448"/>
    <lineage>
        <taxon>Bacteria</taxon>
        <taxon>Pseudomonadati</taxon>
        <taxon>Pseudomonadota</taxon>
        <taxon>Alphaproteobacteria</taxon>
        <taxon>Hyphomicrobiales</taxon>
        <taxon>Chelatococcaceae</taxon>
        <taxon>Chelatococcus</taxon>
    </lineage>
</organism>
<evidence type="ECO:0000259" key="4">
    <source>
        <dbReference type="PROSITE" id="PS50893"/>
    </source>
</evidence>
<comment type="caution">
    <text evidence="5">The sequence shown here is derived from an EMBL/GenBank/DDBJ whole genome shotgun (WGS) entry which is preliminary data.</text>
</comment>
<sequence>MLSINGVSKSFGGVHALRDVRMAIPAGVITSVIGPNGAGKSTLMNVISGYATPSAGEVHLDGARISGLPPHRICAMGLARSFQNLQMFVDMPAWEVVATGFYRHQRASLLADLLNLPSSRAEERTAEADARKLLQFLDLDPVWWQRRAGDLSYGLQRKLEIGRALATGPRLLLLDEPAAGLNTSETTALGQLFRKIIAMGVTLVLVEHDLDLVMAVSDSIYVLDAGTVIARGGGEEVRRDPLVMAAYLGLDADA</sequence>
<dbReference type="RefSeq" id="WP_188609453.1">
    <property type="nucleotide sequence ID" value="NZ_BMGG01000004.1"/>
</dbReference>
<evidence type="ECO:0000256" key="2">
    <source>
        <dbReference type="ARBA" id="ARBA00022741"/>
    </source>
</evidence>
<dbReference type="Pfam" id="PF00005">
    <property type="entry name" value="ABC_tran"/>
    <property type="match status" value="1"/>
</dbReference>
<dbReference type="InterPro" id="IPR032823">
    <property type="entry name" value="BCA_ABC_TP_C"/>
</dbReference>
<reference evidence="5" key="1">
    <citation type="journal article" date="2014" name="Int. J. Syst. Evol. Microbiol.">
        <title>Complete genome sequence of Corynebacterium casei LMG S-19264T (=DSM 44701T), isolated from a smear-ripened cheese.</title>
        <authorList>
            <consortium name="US DOE Joint Genome Institute (JGI-PGF)"/>
            <person name="Walter F."/>
            <person name="Albersmeier A."/>
            <person name="Kalinowski J."/>
            <person name="Ruckert C."/>
        </authorList>
    </citation>
    <scope>NUCLEOTIDE SEQUENCE</scope>
    <source>
        <strain evidence="5">CGMCC 1.12919</strain>
    </source>
</reference>
<dbReference type="Pfam" id="PF12399">
    <property type="entry name" value="BCA_ABC_TP_C"/>
    <property type="match status" value="1"/>
</dbReference>
<dbReference type="PROSITE" id="PS50893">
    <property type="entry name" value="ABC_TRANSPORTER_2"/>
    <property type="match status" value="1"/>
</dbReference>
<gene>
    <name evidence="5" type="primary">livG</name>
    <name evidence="5" type="ORF">GCM10010994_24550</name>
</gene>
<evidence type="ECO:0000313" key="6">
    <source>
        <dbReference type="Proteomes" id="UP000637002"/>
    </source>
</evidence>
<keyword evidence="2" id="KW-0547">Nucleotide-binding</keyword>
<dbReference type="GO" id="GO:0005524">
    <property type="term" value="F:ATP binding"/>
    <property type="evidence" value="ECO:0007669"/>
    <property type="project" value="UniProtKB-KW"/>
</dbReference>
<dbReference type="InterPro" id="IPR027417">
    <property type="entry name" value="P-loop_NTPase"/>
</dbReference>
<keyword evidence="1" id="KW-0813">Transport</keyword>
<dbReference type="Gene3D" id="3.40.50.300">
    <property type="entry name" value="P-loop containing nucleotide triphosphate hydrolases"/>
    <property type="match status" value="1"/>
</dbReference>
<keyword evidence="3 5" id="KW-0067">ATP-binding</keyword>
<name>A0A916XE21_9HYPH</name>
<dbReference type="FunFam" id="3.40.50.300:FF:000421">
    <property type="entry name" value="Branched-chain amino acid ABC transporter ATP-binding protein"/>
    <property type="match status" value="1"/>
</dbReference>
<accession>A0A916XE21</accession>
<feature type="domain" description="ABC transporter" evidence="4">
    <location>
        <begin position="2"/>
        <end position="250"/>
    </location>
</feature>
<protein>
    <submittedName>
        <fullName evidence="5">ABC transporter ATP-binding protein</fullName>
    </submittedName>
</protein>
<evidence type="ECO:0000313" key="5">
    <source>
        <dbReference type="EMBL" id="GGC65019.1"/>
    </source>
</evidence>
<keyword evidence="6" id="KW-1185">Reference proteome</keyword>
<evidence type="ECO:0000256" key="1">
    <source>
        <dbReference type="ARBA" id="ARBA00022448"/>
    </source>
</evidence>
<dbReference type="EMBL" id="BMGG01000004">
    <property type="protein sequence ID" value="GGC65019.1"/>
    <property type="molecule type" value="Genomic_DNA"/>
</dbReference>
<dbReference type="CDD" id="cd03219">
    <property type="entry name" value="ABC_Mj1267_LivG_branched"/>
    <property type="match status" value="1"/>
</dbReference>
<dbReference type="Proteomes" id="UP000637002">
    <property type="component" value="Unassembled WGS sequence"/>
</dbReference>
<evidence type="ECO:0000256" key="3">
    <source>
        <dbReference type="ARBA" id="ARBA00022840"/>
    </source>
</evidence>
<dbReference type="GO" id="GO:0016887">
    <property type="term" value="F:ATP hydrolysis activity"/>
    <property type="evidence" value="ECO:0007669"/>
    <property type="project" value="InterPro"/>
</dbReference>